<proteinExistence type="predicted"/>
<dbReference type="SUPFAM" id="SSF53474">
    <property type="entry name" value="alpha/beta-Hydrolases"/>
    <property type="match status" value="1"/>
</dbReference>
<dbReference type="Proteomes" id="UP000656274">
    <property type="component" value="Unassembled WGS sequence"/>
</dbReference>
<evidence type="ECO:0000313" key="1">
    <source>
        <dbReference type="EMBL" id="MBE9576691.1"/>
    </source>
</evidence>
<organism evidence="1 2">
    <name type="scientific">Flavobacterium proteolyticum</name>
    <dbReference type="NCBI Taxonomy" id="2911683"/>
    <lineage>
        <taxon>Bacteria</taxon>
        <taxon>Pseudomonadati</taxon>
        <taxon>Bacteroidota</taxon>
        <taxon>Flavobacteriia</taxon>
        <taxon>Flavobacteriales</taxon>
        <taxon>Flavobacteriaceae</taxon>
        <taxon>Flavobacterium</taxon>
    </lineage>
</organism>
<name>A0ABR9WRZ7_9FLAO</name>
<comment type="caution">
    <text evidence="1">The sequence shown here is derived from an EMBL/GenBank/DDBJ whole genome shotgun (WGS) entry which is preliminary data.</text>
</comment>
<accession>A0ABR9WRZ7</accession>
<protein>
    <recommendedName>
        <fullName evidence="3">Alpha/beta hydrolase</fullName>
    </recommendedName>
</protein>
<sequence length="325" mass="37569">MRYKFILFILFSFYISFSQNLNKTLFKKDSLLIVKKKPKKGFQNDYILFIPKGTLLNKKTFLLVEPNNTGKTSDSISIHEKYAIDLASVSSVGNNVATELKIPILVPIFPRPSSQELIYTHALDRDVILDNSKELKRLDLQLLAMIEDAKKILNSINIVVDDKFFMNGFSASATFTNRFAFIHPEKIRALAIGGFNGELMLPNKEINNIKLNYPLGINDFSKLFHKRFDENQFKSIPQFIYMGKLDNNDAVQFDDAYGEIERNIINVNLGSEVQNRYLNCQEIYKKNNVNATFKNYENVGHWTTSEMNLEVIKFFFNQMQIKQNP</sequence>
<dbReference type="InterPro" id="IPR029058">
    <property type="entry name" value="AB_hydrolase_fold"/>
</dbReference>
<dbReference type="EMBL" id="JADFTZ010000003">
    <property type="protein sequence ID" value="MBE9576691.1"/>
    <property type="molecule type" value="Genomic_DNA"/>
</dbReference>
<gene>
    <name evidence="1" type="ORF">IM755_08225</name>
</gene>
<reference evidence="1 2" key="1">
    <citation type="submission" date="2020-10" db="EMBL/GenBank/DDBJ databases">
        <title>The genome sequence of Flavobacterium aquaticum 1Y8A.</title>
        <authorList>
            <person name="Liu Y."/>
        </authorList>
    </citation>
    <scope>NUCLEOTIDE SEQUENCE [LARGE SCALE GENOMIC DNA]</scope>
    <source>
        <strain evidence="1 2">1Y8A</strain>
    </source>
</reference>
<keyword evidence="2" id="KW-1185">Reference proteome</keyword>
<dbReference type="RefSeq" id="WP_194095639.1">
    <property type="nucleotide sequence ID" value="NZ_JADFTZ010000003.1"/>
</dbReference>
<dbReference type="Gene3D" id="3.40.50.1820">
    <property type="entry name" value="alpha/beta hydrolase"/>
    <property type="match status" value="1"/>
</dbReference>
<evidence type="ECO:0008006" key="3">
    <source>
        <dbReference type="Google" id="ProtNLM"/>
    </source>
</evidence>
<evidence type="ECO:0000313" key="2">
    <source>
        <dbReference type="Proteomes" id="UP000656274"/>
    </source>
</evidence>